<feature type="domain" description="Phosphoribosyltransferase" evidence="2">
    <location>
        <begin position="202"/>
        <end position="247"/>
    </location>
</feature>
<accession>A0A4R6N120</accession>
<dbReference type="CDD" id="cd06223">
    <property type="entry name" value="PRTases_typeI"/>
    <property type="match status" value="1"/>
</dbReference>
<proteinExistence type="inferred from homology"/>
<dbReference type="SUPFAM" id="SSF53271">
    <property type="entry name" value="PRTase-like"/>
    <property type="match status" value="1"/>
</dbReference>
<dbReference type="EMBL" id="SNXE01000007">
    <property type="protein sequence ID" value="TDP07643.1"/>
    <property type="molecule type" value="Genomic_DNA"/>
</dbReference>
<evidence type="ECO:0000256" key="1">
    <source>
        <dbReference type="ARBA" id="ARBA00008007"/>
    </source>
</evidence>
<evidence type="ECO:0000259" key="2">
    <source>
        <dbReference type="Pfam" id="PF00156"/>
    </source>
</evidence>
<dbReference type="AlphaFoldDB" id="A0A4R6N120"/>
<dbReference type="PANTHER" id="PTHR47505">
    <property type="entry name" value="DNA UTILIZATION PROTEIN YHGH"/>
    <property type="match status" value="1"/>
</dbReference>
<sequence length="250" mass="27859">MEPSALRPAKPSLLERALARCPGQCLVCRSWSKQRVCQLCLDRYTRPALRCTSCGLRLPAATLGGIQHASPQCGRCLQQPPPLDRCIAALDYAFPWDHLLLRYKFQQALHLGGALLQCLEAALDREQAQAPDLLLPVPLSTERLRERGYNQSLELARPLARRRGLNCEAKLLLRLRDTAHQLKLPAEQRAANVRHAFALEPQQAGRLRGAHVALLDDVMTTGATLHELARLLRRAGATRIQAWVLARTAE</sequence>
<dbReference type="RefSeq" id="WP_133604471.1">
    <property type="nucleotide sequence ID" value="NZ_JAUFPJ010000008.1"/>
</dbReference>
<dbReference type="Gene3D" id="3.40.50.2020">
    <property type="match status" value="1"/>
</dbReference>
<protein>
    <submittedName>
        <fullName evidence="3">ComF family protein</fullName>
    </submittedName>
</protein>
<dbReference type="InterPro" id="IPR000836">
    <property type="entry name" value="PRTase_dom"/>
</dbReference>
<dbReference type="PANTHER" id="PTHR47505:SF1">
    <property type="entry name" value="DNA UTILIZATION PROTEIN YHGH"/>
    <property type="match status" value="1"/>
</dbReference>
<evidence type="ECO:0000313" key="4">
    <source>
        <dbReference type="Proteomes" id="UP000295357"/>
    </source>
</evidence>
<dbReference type="Proteomes" id="UP000295357">
    <property type="component" value="Unassembled WGS sequence"/>
</dbReference>
<organism evidence="3 4">
    <name type="scientific">Roseateles asaccharophilus</name>
    <dbReference type="NCBI Taxonomy" id="582607"/>
    <lineage>
        <taxon>Bacteria</taxon>
        <taxon>Pseudomonadati</taxon>
        <taxon>Pseudomonadota</taxon>
        <taxon>Betaproteobacteria</taxon>
        <taxon>Burkholderiales</taxon>
        <taxon>Sphaerotilaceae</taxon>
        <taxon>Roseateles</taxon>
    </lineage>
</organism>
<dbReference type="OrthoDB" id="9793412at2"/>
<evidence type="ECO:0000313" key="3">
    <source>
        <dbReference type="EMBL" id="TDP07643.1"/>
    </source>
</evidence>
<dbReference type="InterPro" id="IPR029057">
    <property type="entry name" value="PRTase-like"/>
</dbReference>
<comment type="similarity">
    <text evidence="1">Belongs to the ComF/GntX family.</text>
</comment>
<comment type="caution">
    <text evidence="3">The sequence shown here is derived from an EMBL/GenBank/DDBJ whole genome shotgun (WGS) entry which is preliminary data.</text>
</comment>
<dbReference type="Pfam" id="PF00156">
    <property type="entry name" value="Pribosyltran"/>
    <property type="match status" value="1"/>
</dbReference>
<keyword evidence="4" id="KW-1185">Reference proteome</keyword>
<reference evidence="3 4" key="1">
    <citation type="submission" date="2019-03" db="EMBL/GenBank/DDBJ databases">
        <title>Genomic Encyclopedia of Type Strains, Phase IV (KMG-IV): sequencing the most valuable type-strain genomes for metagenomic binning, comparative biology and taxonomic classification.</title>
        <authorList>
            <person name="Goeker M."/>
        </authorList>
    </citation>
    <scope>NUCLEOTIDE SEQUENCE [LARGE SCALE GENOMIC DNA]</scope>
    <source>
        <strain evidence="3 4">DSM 25082</strain>
    </source>
</reference>
<name>A0A4R6N120_9BURK</name>
<dbReference type="InterPro" id="IPR051910">
    <property type="entry name" value="ComF/GntX_DNA_util-trans"/>
</dbReference>
<gene>
    <name evidence="3" type="ORF">DFR39_107176</name>
</gene>